<evidence type="ECO:0000256" key="2">
    <source>
        <dbReference type="SAM" id="Phobius"/>
    </source>
</evidence>
<feature type="transmembrane region" description="Helical" evidence="2">
    <location>
        <begin position="85"/>
        <end position="108"/>
    </location>
</feature>
<feature type="transmembrane region" description="Helical" evidence="2">
    <location>
        <begin position="17"/>
        <end position="42"/>
    </location>
</feature>
<evidence type="ECO:0000313" key="4">
    <source>
        <dbReference type="Proteomes" id="UP001172630"/>
    </source>
</evidence>
<dbReference type="Pfam" id="PF05656">
    <property type="entry name" value="DUF805"/>
    <property type="match status" value="1"/>
</dbReference>
<protein>
    <recommendedName>
        <fullName evidence="5">DUF805 domain-containing protein</fullName>
    </recommendedName>
</protein>
<feature type="transmembrane region" description="Helical" evidence="2">
    <location>
        <begin position="54"/>
        <end position="73"/>
    </location>
</feature>
<proteinExistence type="predicted"/>
<accession>A0ABT7KPE1</accession>
<dbReference type="EMBL" id="JARFYN010000084">
    <property type="protein sequence ID" value="MDL2410452.1"/>
    <property type="molecule type" value="Genomic_DNA"/>
</dbReference>
<organism evidence="3 4">
    <name type="scientific">Rhizobium calliandrae</name>
    <dbReference type="NCBI Taxonomy" id="1312182"/>
    <lineage>
        <taxon>Bacteria</taxon>
        <taxon>Pseudomonadati</taxon>
        <taxon>Pseudomonadota</taxon>
        <taxon>Alphaproteobacteria</taxon>
        <taxon>Hyphomicrobiales</taxon>
        <taxon>Rhizobiaceae</taxon>
        <taxon>Rhizobium/Agrobacterium group</taxon>
        <taxon>Rhizobium</taxon>
    </lineage>
</organism>
<keyword evidence="2" id="KW-1133">Transmembrane helix</keyword>
<evidence type="ECO:0008006" key="5">
    <source>
        <dbReference type="Google" id="ProtNLM"/>
    </source>
</evidence>
<keyword evidence="2" id="KW-0812">Transmembrane</keyword>
<feature type="region of interest" description="Disordered" evidence="1">
    <location>
        <begin position="162"/>
        <end position="195"/>
    </location>
</feature>
<dbReference type="Proteomes" id="UP001172630">
    <property type="component" value="Unassembled WGS sequence"/>
</dbReference>
<name>A0ABT7KPE1_9HYPH</name>
<gene>
    <name evidence="3" type="ORF">PY650_33700</name>
</gene>
<dbReference type="InterPro" id="IPR008523">
    <property type="entry name" value="DUF805"/>
</dbReference>
<sequence>MIDSLFCFRGRVGRLRFFLYGFIIVPVAFFLMFLFLPALYVFGLHLDASRSTTLMAVVPPVAGFFWMQLSIQAARIRDIGWKPGVIIPALLLIDVADLIVAYLFPALALETKHFTALSEVVNAIFTIALLFTPSDGDQAAPTIVFPEIPLPRFRKGIRRARSDGATAVQPSLSPSGMLRSADVRGQQSFGRRGLD</sequence>
<keyword evidence="4" id="KW-1185">Reference proteome</keyword>
<keyword evidence="2" id="KW-0472">Membrane</keyword>
<dbReference type="RefSeq" id="WP_285884314.1">
    <property type="nucleotide sequence ID" value="NZ_JARFYN010000084.1"/>
</dbReference>
<evidence type="ECO:0000313" key="3">
    <source>
        <dbReference type="EMBL" id="MDL2410452.1"/>
    </source>
</evidence>
<comment type="caution">
    <text evidence="3">The sequence shown here is derived from an EMBL/GenBank/DDBJ whole genome shotgun (WGS) entry which is preliminary data.</text>
</comment>
<reference evidence="3" key="1">
    <citation type="submission" date="2023-06" db="EMBL/GenBank/DDBJ databases">
        <title>Phylogenetic Diversity of Rhizobium strains.</title>
        <authorList>
            <person name="Moura F.T."/>
            <person name="Helene L.C.F."/>
            <person name="Hungria M."/>
        </authorList>
    </citation>
    <scope>NUCLEOTIDE SEQUENCE</scope>
    <source>
        <strain evidence="3">CCGE524</strain>
    </source>
</reference>
<evidence type="ECO:0000256" key="1">
    <source>
        <dbReference type="SAM" id="MobiDB-lite"/>
    </source>
</evidence>